<evidence type="ECO:0000313" key="16">
    <source>
        <dbReference type="Proteomes" id="UP000249264"/>
    </source>
</evidence>
<evidence type="ECO:0000256" key="6">
    <source>
        <dbReference type="ARBA" id="ARBA00022741"/>
    </source>
</evidence>
<dbReference type="Pfam" id="PF01071">
    <property type="entry name" value="GARS_A"/>
    <property type="match status" value="1"/>
</dbReference>
<protein>
    <recommendedName>
        <fullName evidence="4 12">Phosphoribosylamine--glycine ligase</fullName>
        <ecNumber evidence="4 12">6.3.4.13</ecNumber>
    </recommendedName>
    <alternativeName>
        <fullName evidence="12">GARS</fullName>
    </alternativeName>
    <alternativeName>
        <fullName evidence="10 12">Glycinamide ribonucleotide synthetase</fullName>
    </alternativeName>
    <alternativeName>
        <fullName evidence="11 12">Phosphoribosylglycinamide synthetase</fullName>
    </alternativeName>
</protein>
<dbReference type="InterPro" id="IPR013815">
    <property type="entry name" value="ATP_grasp_subdomain_1"/>
</dbReference>
<evidence type="ECO:0000256" key="9">
    <source>
        <dbReference type="ARBA" id="ARBA00038345"/>
    </source>
</evidence>
<comment type="pathway">
    <text evidence="3 12">Purine metabolism; IMP biosynthesis via de novo pathway; N(1)-(5-phospho-D-ribosyl)glycinamide from 5-phospho-alpha-D-ribose 1-diphosphate: step 2/2.</text>
</comment>
<dbReference type="GO" id="GO:0009113">
    <property type="term" value="P:purine nucleobase biosynthetic process"/>
    <property type="evidence" value="ECO:0007669"/>
    <property type="project" value="InterPro"/>
</dbReference>
<dbReference type="Gene3D" id="3.90.600.10">
    <property type="entry name" value="Phosphoribosylglycinamide synthetase, C-terminal domain"/>
    <property type="match status" value="1"/>
</dbReference>
<organism evidence="15 16">
    <name type="scientific">Corynebacterium minutissimum</name>
    <dbReference type="NCBI Taxonomy" id="38301"/>
    <lineage>
        <taxon>Bacteria</taxon>
        <taxon>Bacillati</taxon>
        <taxon>Actinomycetota</taxon>
        <taxon>Actinomycetes</taxon>
        <taxon>Mycobacteriales</taxon>
        <taxon>Corynebacteriaceae</taxon>
        <taxon>Corynebacterium</taxon>
    </lineage>
</organism>
<dbReference type="InterPro" id="IPR020559">
    <property type="entry name" value="PRibGlycinamide_synth_CS"/>
</dbReference>
<dbReference type="KEGG" id="cmin:NCTC10288_00385"/>
<reference evidence="15 16" key="1">
    <citation type="submission" date="2018-06" db="EMBL/GenBank/DDBJ databases">
        <authorList>
            <consortium name="Pathogen Informatics"/>
            <person name="Doyle S."/>
        </authorList>
    </citation>
    <scope>NUCLEOTIDE SEQUENCE [LARGE SCALE GENOMIC DNA]</scope>
    <source>
        <strain evidence="15 16">NCTC10288</strain>
    </source>
</reference>
<dbReference type="PANTHER" id="PTHR43472">
    <property type="entry name" value="PHOSPHORIBOSYLAMINE--GLYCINE LIGASE"/>
    <property type="match status" value="1"/>
</dbReference>
<evidence type="ECO:0000256" key="10">
    <source>
        <dbReference type="ARBA" id="ARBA00042242"/>
    </source>
</evidence>
<comment type="catalytic activity">
    <reaction evidence="12">
        <text>5-phospho-beta-D-ribosylamine + glycine + ATP = N(1)-(5-phospho-beta-D-ribosyl)glycinamide + ADP + phosphate + H(+)</text>
        <dbReference type="Rhea" id="RHEA:17453"/>
        <dbReference type="ChEBI" id="CHEBI:15378"/>
        <dbReference type="ChEBI" id="CHEBI:30616"/>
        <dbReference type="ChEBI" id="CHEBI:43474"/>
        <dbReference type="ChEBI" id="CHEBI:57305"/>
        <dbReference type="ChEBI" id="CHEBI:58681"/>
        <dbReference type="ChEBI" id="CHEBI:143788"/>
        <dbReference type="ChEBI" id="CHEBI:456216"/>
        <dbReference type="EC" id="6.3.4.13"/>
    </reaction>
</comment>
<proteinExistence type="inferred from homology"/>
<comment type="similarity">
    <text evidence="9 12">Belongs to the GARS family.</text>
</comment>
<dbReference type="InterPro" id="IPR011761">
    <property type="entry name" value="ATP-grasp"/>
</dbReference>
<dbReference type="PROSITE" id="PS00184">
    <property type="entry name" value="GARS"/>
    <property type="match status" value="1"/>
</dbReference>
<dbReference type="SUPFAM" id="SSF52440">
    <property type="entry name" value="PreATP-grasp domain"/>
    <property type="match status" value="1"/>
</dbReference>
<sequence>MDGMRILVIGSGGREHALLTGLKADPFVTDLHIAPGSPAHAQQATVHPEYSQVDDPARMVELALDIAADLVVIGPEVPLVNGVADALRERGVAVFGPSASAAQIEGSKAFAKDVMAAAGVRTARAEQLAPGVAEADIEAALDRFGPHFVVKDDGLAGGKGVVVTESREEARAHVDAVHAASNPVLLESFLDGPEVSLFCLVDGETVVPLLPAQDHKRAYDNDEGPNTGGMGAYTPLPWLPEDSVQRIVDEVCVPVAREMVRRGTPYSGLLYAGLAWGMEGPAVVEFNARFGDPETQAVLSLLKSPLGEVLNATATGQLADLAPLEWEDGYAVTVVLAAEGYPASPRKGDVITSPDLEDPTKILHAGTATSESGVVSNGGRVLNVLGKGATLEEARAYAYDVIRRIELDGSFFRTDIAARAAKGEISI</sequence>
<dbReference type="InterPro" id="IPR000115">
    <property type="entry name" value="PRibGlycinamide_synth"/>
</dbReference>
<dbReference type="InterPro" id="IPR020560">
    <property type="entry name" value="PRibGlycinamide_synth_C-dom"/>
</dbReference>
<dbReference type="InterPro" id="IPR020562">
    <property type="entry name" value="PRibGlycinamide_synth_N"/>
</dbReference>
<dbReference type="NCBIfam" id="TIGR00877">
    <property type="entry name" value="purD"/>
    <property type="match status" value="1"/>
</dbReference>
<dbReference type="InterPro" id="IPR016185">
    <property type="entry name" value="PreATP-grasp_dom_sf"/>
</dbReference>
<dbReference type="InterPro" id="IPR037123">
    <property type="entry name" value="PRibGlycinamide_synth_C_sf"/>
</dbReference>
<evidence type="ECO:0000256" key="1">
    <source>
        <dbReference type="ARBA" id="ARBA00001936"/>
    </source>
</evidence>
<dbReference type="EC" id="6.3.4.13" evidence="4 12"/>
<keyword evidence="5 12" id="KW-0436">Ligase</keyword>
<dbReference type="GO" id="GO:0006189">
    <property type="term" value="P:'de novo' IMP biosynthetic process"/>
    <property type="evidence" value="ECO:0007669"/>
    <property type="project" value="UniProtKB-UniRule"/>
</dbReference>
<comment type="cofactor">
    <cofactor evidence="1">
        <name>Mn(2+)</name>
        <dbReference type="ChEBI" id="CHEBI:29035"/>
    </cofactor>
</comment>
<dbReference type="Pfam" id="PF02843">
    <property type="entry name" value="GARS_C"/>
    <property type="match status" value="1"/>
</dbReference>
<evidence type="ECO:0000256" key="7">
    <source>
        <dbReference type="ARBA" id="ARBA00022755"/>
    </source>
</evidence>
<evidence type="ECO:0000313" key="15">
    <source>
        <dbReference type="EMBL" id="SQH98660.1"/>
    </source>
</evidence>
<dbReference type="PANTHER" id="PTHR43472:SF1">
    <property type="entry name" value="PHOSPHORIBOSYLAMINE--GLYCINE LIGASE, CHLOROPLASTIC"/>
    <property type="match status" value="1"/>
</dbReference>
<evidence type="ECO:0000256" key="4">
    <source>
        <dbReference type="ARBA" id="ARBA00013255"/>
    </source>
</evidence>
<dbReference type="InterPro" id="IPR020561">
    <property type="entry name" value="PRibGlycinamid_synth_ATP-grasp"/>
</dbReference>
<evidence type="ECO:0000259" key="14">
    <source>
        <dbReference type="PROSITE" id="PS50975"/>
    </source>
</evidence>
<dbReference type="SUPFAM" id="SSF56059">
    <property type="entry name" value="Glutathione synthetase ATP-binding domain-like"/>
    <property type="match status" value="1"/>
</dbReference>
<evidence type="ECO:0000256" key="2">
    <source>
        <dbReference type="ARBA" id="ARBA00001946"/>
    </source>
</evidence>
<comment type="cofactor">
    <cofactor evidence="2">
        <name>Mg(2+)</name>
        <dbReference type="ChEBI" id="CHEBI:18420"/>
    </cofactor>
</comment>
<dbReference type="AlphaFoldDB" id="A0A2X4RQM2"/>
<dbReference type="PROSITE" id="PS50975">
    <property type="entry name" value="ATP_GRASP"/>
    <property type="match status" value="1"/>
</dbReference>
<dbReference type="InterPro" id="IPR011054">
    <property type="entry name" value="Rudment_hybrid_motif"/>
</dbReference>
<dbReference type="SMART" id="SM01209">
    <property type="entry name" value="GARS_A"/>
    <property type="match status" value="1"/>
</dbReference>
<dbReference type="UniPathway" id="UPA00074">
    <property type="reaction ID" value="UER00125"/>
</dbReference>
<evidence type="ECO:0000256" key="3">
    <source>
        <dbReference type="ARBA" id="ARBA00005174"/>
    </source>
</evidence>
<dbReference type="Gene3D" id="3.30.470.20">
    <property type="entry name" value="ATP-grasp fold, B domain"/>
    <property type="match status" value="1"/>
</dbReference>
<name>A0A2X4RQM2_9CORY</name>
<dbReference type="Gene3D" id="3.40.50.20">
    <property type="match status" value="1"/>
</dbReference>
<evidence type="ECO:0000256" key="5">
    <source>
        <dbReference type="ARBA" id="ARBA00022598"/>
    </source>
</evidence>
<feature type="domain" description="ATP-grasp" evidence="14">
    <location>
        <begin position="112"/>
        <end position="315"/>
    </location>
</feature>
<gene>
    <name evidence="12 15" type="primary">purD</name>
    <name evidence="15" type="ORF">NCTC10288_00385</name>
</gene>
<dbReference type="GO" id="GO:0004637">
    <property type="term" value="F:phosphoribosylamine-glycine ligase activity"/>
    <property type="evidence" value="ECO:0007669"/>
    <property type="project" value="UniProtKB-UniRule"/>
</dbReference>
<keyword evidence="6 13" id="KW-0547">Nucleotide-binding</keyword>
<keyword evidence="7 12" id="KW-0658">Purine biosynthesis</keyword>
<evidence type="ECO:0000256" key="8">
    <source>
        <dbReference type="ARBA" id="ARBA00022840"/>
    </source>
</evidence>
<dbReference type="SUPFAM" id="SSF51246">
    <property type="entry name" value="Rudiment single hybrid motif"/>
    <property type="match status" value="1"/>
</dbReference>
<dbReference type="Gene3D" id="3.30.1490.20">
    <property type="entry name" value="ATP-grasp fold, A domain"/>
    <property type="match status" value="1"/>
</dbReference>
<dbReference type="Pfam" id="PF02844">
    <property type="entry name" value="GARS_N"/>
    <property type="match status" value="1"/>
</dbReference>
<accession>A0A2X4RQM2</accession>
<dbReference type="GO" id="GO:0005524">
    <property type="term" value="F:ATP binding"/>
    <property type="evidence" value="ECO:0007669"/>
    <property type="project" value="UniProtKB-UniRule"/>
</dbReference>
<evidence type="ECO:0000256" key="11">
    <source>
        <dbReference type="ARBA" id="ARBA00042864"/>
    </source>
</evidence>
<dbReference type="Proteomes" id="UP000249264">
    <property type="component" value="Chromosome 1"/>
</dbReference>
<dbReference type="SMART" id="SM01210">
    <property type="entry name" value="GARS_C"/>
    <property type="match status" value="1"/>
</dbReference>
<dbReference type="HAMAP" id="MF_00138">
    <property type="entry name" value="GARS"/>
    <property type="match status" value="1"/>
</dbReference>
<evidence type="ECO:0000256" key="13">
    <source>
        <dbReference type="PROSITE-ProRule" id="PRU00409"/>
    </source>
</evidence>
<dbReference type="STRING" id="38301.NX84_11035"/>
<keyword evidence="8 13" id="KW-0067">ATP-binding</keyword>
<evidence type="ECO:0000256" key="12">
    <source>
        <dbReference type="HAMAP-Rule" id="MF_00138"/>
    </source>
</evidence>
<dbReference type="EMBL" id="LS483460">
    <property type="protein sequence ID" value="SQH98660.1"/>
    <property type="molecule type" value="Genomic_DNA"/>
</dbReference>
<dbReference type="GO" id="GO:0046872">
    <property type="term" value="F:metal ion binding"/>
    <property type="evidence" value="ECO:0007669"/>
    <property type="project" value="InterPro"/>
</dbReference>